<dbReference type="SUPFAM" id="SSF48371">
    <property type="entry name" value="ARM repeat"/>
    <property type="match status" value="1"/>
</dbReference>
<proteinExistence type="predicted"/>
<dbReference type="InterPro" id="IPR016024">
    <property type="entry name" value="ARM-type_fold"/>
</dbReference>
<dbReference type="RefSeq" id="WP_106522454.1">
    <property type="nucleotide sequence ID" value="NZ_PYGD01000002.1"/>
</dbReference>
<name>A0A2P8D8B9_9BACT</name>
<reference evidence="1 2" key="1">
    <citation type="submission" date="2018-03" db="EMBL/GenBank/DDBJ databases">
        <title>Genomic Encyclopedia of Type Strains, Phase III (KMG-III): the genomes of soil and plant-associated and newly described type strains.</title>
        <authorList>
            <person name="Whitman W."/>
        </authorList>
    </citation>
    <scope>NUCLEOTIDE SEQUENCE [LARGE SCALE GENOMIC DNA]</scope>
    <source>
        <strain evidence="1 2">CGMCC 1.12700</strain>
    </source>
</reference>
<organism evidence="1 2">
    <name type="scientific">Taibaiella chishuiensis</name>
    <dbReference type="NCBI Taxonomy" id="1434707"/>
    <lineage>
        <taxon>Bacteria</taxon>
        <taxon>Pseudomonadati</taxon>
        <taxon>Bacteroidota</taxon>
        <taxon>Chitinophagia</taxon>
        <taxon>Chitinophagales</taxon>
        <taxon>Chitinophagaceae</taxon>
        <taxon>Taibaiella</taxon>
    </lineage>
</organism>
<comment type="caution">
    <text evidence="1">The sequence shown here is derived from an EMBL/GenBank/DDBJ whole genome shotgun (WGS) entry which is preliminary data.</text>
</comment>
<dbReference type="Proteomes" id="UP000240572">
    <property type="component" value="Unassembled WGS sequence"/>
</dbReference>
<keyword evidence="2" id="KW-1185">Reference proteome</keyword>
<dbReference type="EMBL" id="PYGD01000002">
    <property type="protein sequence ID" value="PSK93452.1"/>
    <property type="molecule type" value="Genomic_DNA"/>
</dbReference>
<evidence type="ECO:0000313" key="2">
    <source>
        <dbReference type="Proteomes" id="UP000240572"/>
    </source>
</evidence>
<dbReference type="PANTHER" id="PTHR34070">
    <property type="entry name" value="ARMADILLO-TYPE FOLD"/>
    <property type="match status" value="1"/>
</dbReference>
<sequence length="243" mass="26837">MESITSKTQIRALIPVLLEAYTSGGTAALADAVHSHLLQYKVRFPLLEYAAQELAAILPEQAQVAFTDSLMELDTIGGNTIAGMILQLRLHRHFDESLTKAAAYIIRGNQWYVCDIIGERVMGFALLHYPGRTLPVLQGLAAHPDKWLVRSVGVATHYAVKKGLQKKDAATMFGLLLSLAGATEFHTKKGIGWAAKTIAKFHPDIIATYSERLRTDADIKQWFRTKINIGLSRSSKYATKYPG</sequence>
<gene>
    <name evidence="1" type="ORF">B0I18_102422</name>
</gene>
<dbReference type="PANTHER" id="PTHR34070:SF1">
    <property type="entry name" value="DNA ALKYLATION REPAIR PROTEIN"/>
    <property type="match status" value="1"/>
</dbReference>
<dbReference type="AlphaFoldDB" id="A0A2P8D8B9"/>
<dbReference type="InterPro" id="IPR014825">
    <property type="entry name" value="DNA_alkylation"/>
</dbReference>
<dbReference type="Pfam" id="PF08713">
    <property type="entry name" value="DNA_alkylation"/>
    <property type="match status" value="1"/>
</dbReference>
<accession>A0A2P8D8B9</accession>
<evidence type="ECO:0000313" key="1">
    <source>
        <dbReference type="EMBL" id="PSK93452.1"/>
    </source>
</evidence>
<dbReference type="OrthoDB" id="1424326at2"/>
<dbReference type="Gene3D" id="1.25.10.90">
    <property type="match status" value="1"/>
</dbReference>
<protein>
    <submittedName>
        <fullName evidence="1">DNA alkylation repair enzyme</fullName>
    </submittedName>
</protein>